<dbReference type="PANTHER" id="PTHR45527:SF3">
    <property type="entry name" value="SIDEROPHORE SYNTHETASE (EUROFUNG)"/>
    <property type="match status" value="1"/>
</dbReference>
<evidence type="ECO:0000256" key="1">
    <source>
        <dbReference type="ARBA" id="ARBA00022598"/>
    </source>
</evidence>
<dbReference type="InterPro" id="IPR001242">
    <property type="entry name" value="Condensation_dom"/>
</dbReference>
<comment type="similarity">
    <text evidence="2">Belongs to the NRP synthetase family.</text>
</comment>
<reference evidence="4 5" key="1">
    <citation type="submission" date="2020-07" db="EMBL/GenBank/DDBJ databases">
        <title>Trichoderma asperellum IC-1 whole genome shotgun sequence.</title>
        <authorList>
            <person name="Kanamasa S."/>
            <person name="Takahashi H."/>
        </authorList>
    </citation>
    <scope>NUCLEOTIDE SEQUENCE [LARGE SCALE GENOMIC DNA]</scope>
    <source>
        <strain evidence="4 5">IC-1</strain>
    </source>
</reference>
<keyword evidence="1" id="KW-0436">Ligase</keyword>
<proteinExistence type="inferred from homology"/>
<evidence type="ECO:0000259" key="3">
    <source>
        <dbReference type="PROSITE" id="PS50075"/>
    </source>
</evidence>
<dbReference type="SUPFAM" id="SSF47336">
    <property type="entry name" value="ACP-like"/>
    <property type="match status" value="1"/>
</dbReference>
<dbReference type="GO" id="GO:0005737">
    <property type="term" value="C:cytoplasm"/>
    <property type="evidence" value="ECO:0007669"/>
    <property type="project" value="TreeGrafter"/>
</dbReference>
<dbReference type="Gene3D" id="3.30.559.30">
    <property type="entry name" value="Nonribosomal peptide synthetase, condensation domain"/>
    <property type="match status" value="1"/>
</dbReference>
<evidence type="ECO:0000313" key="4">
    <source>
        <dbReference type="EMBL" id="GFP60415.1"/>
    </source>
</evidence>
<dbReference type="OrthoDB" id="416786at2759"/>
<dbReference type="EMBL" id="BLZH01000018">
    <property type="protein sequence ID" value="GFP60415.1"/>
    <property type="molecule type" value="Genomic_DNA"/>
</dbReference>
<dbReference type="GO" id="GO:0043041">
    <property type="term" value="P:amino acid activation for nonribosomal peptide biosynthetic process"/>
    <property type="evidence" value="ECO:0007669"/>
    <property type="project" value="TreeGrafter"/>
</dbReference>
<dbReference type="InterPro" id="IPR036736">
    <property type="entry name" value="ACP-like_sf"/>
</dbReference>
<dbReference type="PANTHER" id="PTHR45527">
    <property type="entry name" value="NONRIBOSOMAL PEPTIDE SYNTHETASE"/>
    <property type="match status" value="1"/>
</dbReference>
<dbReference type="SUPFAM" id="SSF52777">
    <property type="entry name" value="CoA-dependent acyltransferases"/>
    <property type="match status" value="2"/>
</dbReference>
<dbReference type="InterPro" id="IPR023213">
    <property type="entry name" value="CAT-like_dom_sf"/>
</dbReference>
<dbReference type="PROSITE" id="PS50075">
    <property type="entry name" value="CARRIER"/>
    <property type="match status" value="1"/>
</dbReference>
<dbReference type="Pfam" id="PF00550">
    <property type="entry name" value="PP-binding"/>
    <property type="match status" value="1"/>
</dbReference>
<evidence type="ECO:0000256" key="2">
    <source>
        <dbReference type="ARBA" id="ARBA00029454"/>
    </source>
</evidence>
<protein>
    <submittedName>
        <fullName evidence="4">Nonribosomal peptide synthetase 8</fullName>
    </submittedName>
</protein>
<dbReference type="GO" id="GO:0016874">
    <property type="term" value="F:ligase activity"/>
    <property type="evidence" value="ECO:0007669"/>
    <property type="project" value="UniProtKB-KW"/>
</dbReference>
<feature type="domain" description="Carrier" evidence="3">
    <location>
        <begin position="1"/>
        <end position="71"/>
    </location>
</feature>
<dbReference type="Gene3D" id="1.10.1200.10">
    <property type="entry name" value="ACP-like"/>
    <property type="match status" value="1"/>
</dbReference>
<dbReference type="Pfam" id="PF00668">
    <property type="entry name" value="Condensation"/>
    <property type="match status" value="1"/>
</dbReference>
<gene>
    <name evidence="4" type="ORF">TASIC1_0018002000</name>
</gene>
<sequence length="530" mass="58695">MEEQLRQIWADVLFLEPDEIETDDNLFEWGDSIKAIRIIGRAADHGLYFDIATLYANPTIGSLAAVVDGPEASSSCRKIGICKGTSASDDLLQRVRRRIEDLGIPQSQAIRAAKLREDQAEFVEMTAKGAIGASSAFIYEVHGADVADKLQQAIEAVTAKHPVLRTTFVDLDGTYYQVLLAEANPKLLVQSGPVQEYAQEASMRVLAAGDATAHFALVDDDGTSFLVFSIFHCFFDGFSRPLVEQDLVAALKSPNSFAQQAERPWYGDFAKRLDAELDDASARAFWRRYLEGAHVETIHRGHPGAPRRFDQALYETVAADVLQGGQIHLATAITAAWALTLMRRSGFADIAFTILTLGRLYPYEGIDRLPGLLVKDRPFRLQVQDPEATIEAVLRAVQQDLVSAGEFEHSTPFRDRDNRPLLQSYVNIKLGASAMEPTCIDGLTLHPRRDLERWESESQYAVYLEMKPLAGANRFEMRYHSTLIGDAEAAALLRDFVELLRRLGSCSGSTAVATLLESSIGCQQPMDLRQ</sequence>
<comment type="caution">
    <text evidence="4">The sequence shown here is derived from an EMBL/GenBank/DDBJ whole genome shotgun (WGS) entry which is preliminary data.</text>
</comment>
<organism evidence="4 5">
    <name type="scientific">Trichoderma asperellum</name>
    <name type="common">Filamentous fungus</name>
    <dbReference type="NCBI Taxonomy" id="101201"/>
    <lineage>
        <taxon>Eukaryota</taxon>
        <taxon>Fungi</taxon>
        <taxon>Dikarya</taxon>
        <taxon>Ascomycota</taxon>
        <taxon>Pezizomycotina</taxon>
        <taxon>Sordariomycetes</taxon>
        <taxon>Hypocreomycetidae</taxon>
        <taxon>Hypocreales</taxon>
        <taxon>Hypocreaceae</taxon>
        <taxon>Trichoderma</taxon>
    </lineage>
</organism>
<dbReference type="GO" id="GO:0031177">
    <property type="term" value="F:phosphopantetheine binding"/>
    <property type="evidence" value="ECO:0007669"/>
    <property type="project" value="TreeGrafter"/>
</dbReference>
<accession>A0A6V8R8H8</accession>
<dbReference type="Proteomes" id="UP000517252">
    <property type="component" value="Unassembled WGS sequence"/>
</dbReference>
<name>A0A6V8R8H8_TRIAP</name>
<evidence type="ECO:0000313" key="5">
    <source>
        <dbReference type="Proteomes" id="UP000517252"/>
    </source>
</evidence>
<dbReference type="InterPro" id="IPR009081">
    <property type="entry name" value="PP-bd_ACP"/>
</dbReference>
<dbReference type="Gene3D" id="3.30.559.10">
    <property type="entry name" value="Chloramphenicol acetyltransferase-like domain"/>
    <property type="match status" value="1"/>
</dbReference>
<dbReference type="GO" id="GO:0044550">
    <property type="term" value="P:secondary metabolite biosynthetic process"/>
    <property type="evidence" value="ECO:0007669"/>
    <property type="project" value="TreeGrafter"/>
</dbReference>
<dbReference type="AlphaFoldDB" id="A0A6V8R8H8"/>